<comment type="caution">
    <text evidence="2">The sequence shown here is derived from an EMBL/GenBank/DDBJ whole genome shotgun (WGS) entry which is preliminary data.</text>
</comment>
<gene>
    <name evidence="2" type="ORF">LCGC14_1692880</name>
</gene>
<reference evidence="2" key="1">
    <citation type="journal article" date="2015" name="Nature">
        <title>Complex archaea that bridge the gap between prokaryotes and eukaryotes.</title>
        <authorList>
            <person name="Spang A."/>
            <person name="Saw J.H."/>
            <person name="Jorgensen S.L."/>
            <person name="Zaremba-Niedzwiedzka K."/>
            <person name="Martijn J."/>
            <person name="Lind A.E."/>
            <person name="van Eijk R."/>
            <person name="Schleper C."/>
            <person name="Guy L."/>
            <person name="Ettema T.J."/>
        </authorList>
    </citation>
    <scope>NUCLEOTIDE SEQUENCE</scope>
</reference>
<evidence type="ECO:0000313" key="2">
    <source>
        <dbReference type="EMBL" id="KKM15749.1"/>
    </source>
</evidence>
<evidence type="ECO:0000256" key="1">
    <source>
        <dbReference type="SAM" id="MobiDB-lite"/>
    </source>
</evidence>
<protein>
    <submittedName>
        <fullName evidence="2">Uncharacterized protein</fullName>
    </submittedName>
</protein>
<dbReference type="EMBL" id="LAZR01014830">
    <property type="protein sequence ID" value="KKM15749.1"/>
    <property type="molecule type" value="Genomic_DNA"/>
</dbReference>
<dbReference type="AlphaFoldDB" id="A0A0F9I7V9"/>
<feature type="region of interest" description="Disordered" evidence="1">
    <location>
        <begin position="1"/>
        <end position="26"/>
    </location>
</feature>
<accession>A0A0F9I7V9</accession>
<organism evidence="2">
    <name type="scientific">marine sediment metagenome</name>
    <dbReference type="NCBI Taxonomy" id="412755"/>
    <lineage>
        <taxon>unclassified sequences</taxon>
        <taxon>metagenomes</taxon>
        <taxon>ecological metagenomes</taxon>
    </lineage>
</organism>
<proteinExistence type="predicted"/>
<sequence>MAEEETNEGTQTSEGDEESSVLKLQRARADAAEAELATMKVANEEAAAAVQQLREEAVTEIVNARGIPNLKDDVLRWVEGEITPATVESALQAKGLNFVQEGATQPAPEALQSDALPTQSPVPVSTLGQQVADAASGQQAQSLEERLAATKTPAEVVALNVEAGTVVSYT</sequence>
<name>A0A0F9I7V9_9ZZZZ</name>